<evidence type="ECO:0000256" key="4">
    <source>
        <dbReference type="ARBA" id="ARBA00022553"/>
    </source>
</evidence>
<gene>
    <name evidence="14" type="ORF">QUC21_10420</name>
</gene>
<evidence type="ECO:0000259" key="13">
    <source>
        <dbReference type="PROSITE" id="PS50885"/>
    </source>
</evidence>
<keyword evidence="9" id="KW-0902">Two-component regulatory system</keyword>
<dbReference type="CDD" id="cd00082">
    <property type="entry name" value="HisKA"/>
    <property type="match status" value="1"/>
</dbReference>
<dbReference type="InterPro" id="IPR036097">
    <property type="entry name" value="HisK_dim/P_sf"/>
</dbReference>
<keyword evidence="8 14" id="KW-0067">ATP-binding</keyword>
<dbReference type="InterPro" id="IPR003661">
    <property type="entry name" value="HisK_dim/P_dom"/>
</dbReference>
<keyword evidence="7" id="KW-0418">Kinase</keyword>
<dbReference type="PRINTS" id="PR00344">
    <property type="entry name" value="BCTRLSENSOR"/>
</dbReference>
<evidence type="ECO:0000256" key="8">
    <source>
        <dbReference type="ARBA" id="ARBA00022840"/>
    </source>
</evidence>
<evidence type="ECO:0000256" key="9">
    <source>
        <dbReference type="ARBA" id="ARBA00023012"/>
    </source>
</evidence>
<accession>A0ABT7W2L6</accession>
<keyword evidence="11" id="KW-1133">Transmembrane helix</keyword>
<keyword evidence="5" id="KW-0808">Transferase</keyword>
<dbReference type="Gene3D" id="3.30.565.10">
    <property type="entry name" value="Histidine kinase-like ATPase, C-terminal domain"/>
    <property type="match status" value="1"/>
</dbReference>
<dbReference type="CDD" id="cd00075">
    <property type="entry name" value="HATPase"/>
    <property type="match status" value="1"/>
</dbReference>
<keyword evidence="4" id="KW-0597">Phosphoprotein</keyword>
<dbReference type="SMART" id="SM00304">
    <property type="entry name" value="HAMP"/>
    <property type="match status" value="1"/>
</dbReference>
<proteinExistence type="predicted"/>
<dbReference type="InterPro" id="IPR004358">
    <property type="entry name" value="Sig_transdc_His_kin-like_C"/>
</dbReference>
<dbReference type="PANTHER" id="PTHR42878:SF7">
    <property type="entry name" value="SENSOR HISTIDINE KINASE GLRK"/>
    <property type="match status" value="1"/>
</dbReference>
<dbReference type="RefSeq" id="WP_289785585.1">
    <property type="nucleotide sequence ID" value="NZ_JAUDJE010000007.1"/>
</dbReference>
<dbReference type="SMART" id="SM00387">
    <property type="entry name" value="HATPase_c"/>
    <property type="match status" value="1"/>
</dbReference>
<feature type="coiled-coil region" evidence="10">
    <location>
        <begin position="269"/>
        <end position="296"/>
    </location>
</feature>
<name>A0ABT7W2L6_9BORD</name>
<dbReference type="Pfam" id="PF02518">
    <property type="entry name" value="HATPase_c"/>
    <property type="match status" value="1"/>
</dbReference>
<dbReference type="SUPFAM" id="SSF47384">
    <property type="entry name" value="Homodimeric domain of signal transducing histidine kinase"/>
    <property type="match status" value="1"/>
</dbReference>
<evidence type="ECO:0000259" key="12">
    <source>
        <dbReference type="PROSITE" id="PS50109"/>
    </source>
</evidence>
<dbReference type="Proteomes" id="UP001175604">
    <property type="component" value="Unassembled WGS sequence"/>
</dbReference>
<dbReference type="SUPFAM" id="SSF55874">
    <property type="entry name" value="ATPase domain of HSP90 chaperone/DNA topoisomerase II/histidine kinase"/>
    <property type="match status" value="1"/>
</dbReference>
<dbReference type="GO" id="GO:0005524">
    <property type="term" value="F:ATP binding"/>
    <property type="evidence" value="ECO:0007669"/>
    <property type="project" value="UniProtKB-KW"/>
</dbReference>
<keyword evidence="15" id="KW-1185">Reference proteome</keyword>
<evidence type="ECO:0000313" key="15">
    <source>
        <dbReference type="Proteomes" id="UP001175604"/>
    </source>
</evidence>
<feature type="coiled-coil region" evidence="10">
    <location>
        <begin position="151"/>
        <end position="186"/>
    </location>
</feature>
<dbReference type="PROSITE" id="PS50109">
    <property type="entry name" value="HIS_KIN"/>
    <property type="match status" value="1"/>
</dbReference>
<evidence type="ECO:0000256" key="2">
    <source>
        <dbReference type="ARBA" id="ARBA00004370"/>
    </source>
</evidence>
<evidence type="ECO:0000256" key="1">
    <source>
        <dbReference type="ARBA" id="ARBA00000085"/>
    </source>
</evidence>
<dbReference type="EC" id="2.7.13.3" evidence="3"/>
<dbReference type="Pfam" id="PF00672">
    <property type="entry name" value="HAMP"/>
    <property type="match status" value="1"/>
</dbReference>
<comment type="caution">
    <text evidence="14">The sequence shown here is derived from an EMBL/GenBank/DDBJ whole genome shotgun (WGS) entry which is preliminary data.</text>
</comment>
<dbReference type="CDD" id="cd06225">
    <property type="entry name" value="HAMP"/>
    <property type="match status" value="1"/>
</dbReference>
<dbReference type="InterPro" id="IPR003594">
    <property type="entry name" value="HATPase_dom"/>
</dbReference>
<dbReference type="EMBL" id="JAUDJE010000007">
    <property type="protein sequence ID" value="MDM9559445.1"/>
    <property type="molecule type" value="Genomic_DNA"/>
</dbReference>
<evidence type="ECO:0000256" key="5">
    <source>
        <dbReference type="ARBA" id="ARBA00022679"/>
    </source>
</evidence>
<sequence length="526" mass="58488">MSIKTRIWVFQSIVAFSVIVMTVTTVIATRATKGYFDRVTNARRELAMTSHLAIDANRYSEQIAELMLLGPSELPDFESARADVHQSFARLQQMDLRPATSTDQDERFAPSRYERMRLLMDGINRSVEQLLALYSAGRRDDAIALFRVEIENRLDAEFEQLVAENVKAKRREVAKLEAAAARLRRTVTASMLALLATLLALTSLSGYLLARSLGRPIRALAAGTRAIEQGALEYRIGSRAQDELGALSRSFDAMAARLHEQHTMLLAAKSQLEHEVAQRTRDLAQANQRLTEVDQQRVRFLADISHELRTPLTALRGEAEIALRGKTPQESNYRQALSEVVARAAEMGHLIEDLLFIARSESDDIDFDKGLLDLKDVARAAVHDTDVLARRQNIRLIMRNEAPARAVPIYGDKVRLKQAAMIALDNAIKYSAPGTAVEISVRRLGGEGELAIRDQGAGCAADELPHIFTRFYRGAQARERWAAGSGLGLSIARWIVDKHDGTVRFDSAIGQGSTFTIRLPLRNAHV</sequence>
<dbReference type="InterPro" id="IPR050351">
    <property type="entry name" value="BphY/WalK/GraS-like"/>
</dbReference>
<protein>
    <recommendedName>
        <fullName evidence="3">histidine kinase</fullName>
        <ecNumber evidence="3">2.7.13.3</ecNumber>
    </recommendedName>
</protein>
<evidence type="ECO:0000256" key="6">
    <source>
        <dbReference type="ARBA" id="ARBA00022741"/>
    </source>
</evidence>
<dbReference type="Pfam" id="PF00512">
    <property type="entry name" value="HisKA"/>
    <property type="match status" value="1"/>
</dbReference>
<dbReference type="Gene3D" id="6.10.340.10">
    <property type="match status" value="1"/>
</dbReference>
<evidence type="ECO:0000256" key="3">
    <source>
        <dbReference type="ARBA" id="ARBA00012438"/>
    </source>
</evidence>
<dbReference type="InterPro" id="IPR005467">
    <property type="entry name" value="His_kinase_dom"/>
</dbReference>
<comment type="subcellular location">
    <subcellularLocation>
        <location evidence="2">Membrane</location>
    </subcellularLocation>
</comment>
<keyword evidence="11" id="KW-0812">Transmembrane</keyword>
<keyword evidence="11" id="KW-0472">Membrane</keyword>
<evidence type="ECO:0000256" key="11">
    <source>
        <dbReference type="SAM" id="Phobius"/>
    </source>
</evidence>
<dbReference type="InterPro" id="IPR003660">
    <property type="entry name" value="HAMP_dom"/>
</dbReference>
<feature type="domain" description="HAMP" evidence="13">
    <location>
        <begin position="211"/>
        <end position="263"/>
    </location>
</feature>
<dbReference type="PANTHER" id="PTHR42878">
    <property type="entry name" value="TWO-COMPONENT HISTIDINE KINASE"/>
    <property type="match status" value="1"/>
</dbReference>
<evidence type="ECO:0000256" key="7">
    <source>
        <dbReference type="ARBA" id="ARBA00022777"/>
    </source>
</evidence>
<dbReference type="SMART" id="SM00388">
    <property type="entry name" value="HisKA"/>
    <property type="match status" value="1"/>
</dbReference>
<keyword evidence="6" id="KW-0547">Nucleotide-binding</keyword>
<dbReference type="SUPFAM" id="SSF158472">
    <property type="entry name" value="HAMP domain-like"/>
    <property type="match status" value="1"/>
</dbReference>
<feature type="transmembrane region" description="Helical" evidence="11">
    <location>
        <begin position="6"/>
        <end position="28"/>
    </location>
</feature>
<reference evidence="14" key="1">
    <citation type="submission" date="2023-06" db="EMBL/GenBank/DDBJ databases">
        <title>full genome analysis of Phenantherene degrader P3.</title>
        <authorList>
            <person name="Akbar A."/>
            <person name="Rahmeh R."/>
            <person name="Kishk M."/>
        </authorList>
    </citation>
    <scope>NUCLEOTIDE SEQUENCE</scope>
    <source>
        <strain evidence="14">P3</strain>
    </source>
</reference>
<dbReference type="PROSITE" id="PS50885">
    <property type="entry name" value="HAMP"/>
    <property type="match status" value="1"/>
</dbReference>
<evidence type="ECO:0000256" key="10">
    <source>
        <dbReference type="SAM" id="Coils"/>
    </source>
</evidence>
<dbReference type="InterPro" id="IPR036890">
    <property type="entry name" value="HATPase_C_sf"/>
</dbReference>
<feature type="domain" description="Histidine kinase" evidence="12">
    <location>
        <begin position="303"/>
        <end position="523"/>
    </location>
</feature>
<keyword evidence="10" id="KW-0175">Coiled coil</keyword>
<dbReference type="Gene3D" id="1.10.287.130">
    <property type="match status" value="1"/>
</dbReference>
<comment type="catalytic activity">
    <reaction evidence="1">
        <text>ATP + protein L-histidine = ADP + protein N-phospho-L-histidine.</text>
        <dbReference type="EC" id="2.7.13.3"/>
    </reaction>
</comment>
<evidence type="ECO:0000313" key="14">
    <source>
        <dbReference type="EMBL" id="MDM9559445.1"/>
    </source>
</evidence>
<organism evidence="14 15">
    <name type="scientific">Bordetella petrii</name>
    <dbReference type="NCBI Taxonomy" id="94624"/>
    <lineage>
        <taxon>Bacteria</taxon>
        <taxon>Pseudomonadati</taxon>
        <taxon>Pseudomonadota</taxon>
        <taxon>Betaproteobacteria</taxon>
        <taxon>Burkholderiales</taxon>
        <taxon>Alcaligenaceae</taxon>
        <taxon>Bordetella</taxon>
    </lineage>
</organism>